<dbReference type="RefSeq" id="WP_144888624.1">
    <property type="nucleotide sequence ID" value="NZ_VLLE01000008.1"/>
</dbReference>
<evidence type="ECO:0008006" key="4">
    <source>
        <dbReference type="Google" id="ProtNLM"/>
    </source>
</evidence>
<proteinExistence type="predicted"/>
<name>A0A562SB77_9BACT</name>
<dbReference type="OrthoDB" id="118532at2"/>
<dbReference type="EMBL" id="VLLE01000008">
    <property type="protein sequence ID" value="TWI77926.1"/>
    <property type="molecule type" value="Genomic_DNA"/>
</dbReference>
<feature type="chain" id="PRO_5022053826" description="3-keto-disaccharide hydrolase domain-containing protein" evidence="1">
    <location>
        <begin position="22"/>
        <end position="214"/>
    </location>
</feature>
<sequence>MTSKIALLGLLVILLSHCTTTKQNTKKTAINVFNRDVEQVKEEDKFVYRLSEKEGAGIVWFTTIEFEEGTIEFDVKGRDVLQKSFVGIAFHGINDSTYETVYFRPFNFQSTDPIRHIHAVQYAFEPGYNFEKLRKTRKDEFESAILPANTIPTDWFHVKVEVIGNRIRVFVNGHSEPALNVMTLNPNPKGRKLGYWVGNNSNGDFANLKILNRN</sequence>
<dbReference type="AlphaFoldDB" id="A0A562SB77"/>
<evidence type="ECO:0000256" key="1">
    <source>
        <dbReference type="SAM" id="SignalP"/>
    </source>
</evidence>
<accession>A0A562SB77</accession>
<keyword evidence="1" id="KW-0732">Signal</keyword>
<organism evidence="2 3">
    <name type="scientific">Lacibacter cauensis</name>
    <dbReference type="NCBI Taxonomy" id="510947"/>
    <lineage>
        <taxon>Bacteria</taxon>
        <taxon>Pseudomonadati</taxon>
        <taxon>Bacteroidota</taxon>
        <taxon>Chitinophagia</taxon>
        <taxon>Chitinophagales</taxon>
        <taxon>Chitinophagaceae</taxon>
        <taxon>Lacibacter</taxon>
    </lineage>
</organism>
<evidence type="ECO:0000313" key="3">
    <source>
        <dbReference type="Proteomes" id="UP000316167"/>
    </source>
</evidence>
<keyword evidence="3" id="KW-1185">Reference proteome</keyword>
<gene>
    <name evidence="2" type="ORF">IQ13_4167</name>
</gene>
<dbReference type="Gene3D" id="2.60.120.560">
    <property type="entry name" value="Exo-inulinase, domain 1"/>
    <property type="match status" value="1"/>
</dbReference>
<comment type="caution">
    <text evidence="2">The sequence shown here is derived from an EMBL/GenBank/DDBJ whole genome shotgun (WGS) entry which is preliminary data.</text>
</comment>
<protein>
    <recommendedName>
        <fullName evidence="4">3-keto-disaccharide hydrolase domain-containing protein</fullName>
    </recommendedName>
</protein>
<evidence type="ECO:0000313" key="2">
    <source>
        <dbReference type="EMBL" id="TWI77926.1"/>
    </source>
</evidence>
<feature type="signal peptide" evidence="1">
    <location>
        <begin position="1"/>
        <end position="21"/>
    </location>
</feature>
<dbReference type="Proteomes" id="UP000316167">
    <property type="component" value="Unassembled WGS sequence"/>
</dbReference>
<reference evidence="2 3" key="1">
    <citation type="journal article" date="2015" name="Stand. Genomic Sci.">
        <title>Genomic Encyclopedia of Bacterial and Archaeal Type Strains, Phase III: the genomes of soil and plant-associated and newly described type strains.</title>
        <authorList>
            <person name="Whitman W.B."/>
            <person name="Woyke T."/>
            <person name="Klenk H.P."/>
            <person name="Zhou Y."/>
            <person name="Lilburn T.G."/>
            <person name="Beck B.J."/>
            <person name="De Vos P."/>
            <person name="Vandamme P."/>
            <person name="Eisen J.A."/>
            <person name="Garrity G."/>
            <person name="Hugenholtz P."/>
            <person name="Kyrpides N.C."/>
        </authorList>
    </citation>
    <scope>NUCLEOTIDE SEQUENCE [LARGE SCALE GENOMIC DNA]</scope>
    <source>
        <strain evidence="2 3">CGMCC 1.7271</strain>
    </source>
</reference>